<dbReference type="Proteomes" id="UP000473648">
    <property type="component" value="Unassembled WGS sequence"/>
</dbReference>
<dbReference type="AlphaFoldDB" id="A0A6L5GRD3"/>
<dbReference type="NCBIfam" id="TIGR00023">
    <property type="entry name" value="glycerol-3-phosphate 1-O-acyltransferase PlsY"/>
    <property type="match status" value="1"/>
</dbReference>
<evidence type="ECO:0000256" key="3">
    <source>
        <dbReference type="ARBA" id="ARBA00022679"/>
    </source>
</evidence>
<comment type="pathway">
    <text evidence="10">Lipid metabolism; phospholipid metabolism.</text>
</comment>
<evidence type="ECO:0000256" key="1">
    <source>
        <dbReference type="ARBA" id="ARBA00022475"/>
    </source>
</evidence>
<evidence type="ECO:0000256" key="9">
    <source>
        <dbReference type="ARBA" id="ARBA00023264"/>
    </source>
</evidence>
<feature type="transmembrane region" description="Helical" evidence="10">
    <location>
        <begin position="154"/>
        <end position="180"/>
    </location>
</feature>
<comment type="subunit">
    <text evidence="10">Probably interacts with PlsX.</text>
</comment>
<evidence type="ECO:0000256" key="10">
    <source>
        <dbReference type="HAMAP-Rule" id="MF_01043"/>
    </source>
</evidence>
<protein>
    <recommendedName>
        <fullName evidence="10">Glycerol-3-phosphate acyltransferase</fullName>
    </recommendedName>
    <alternativeName>
        <fullName evidence="10">Acyl-PO4 G3P acyltransferase</fullName>
    </alternativeName>
    <alternativeName>
        <fullName evidence="10">Acyl-phosphate--glycerol-3-phosphate acyltransferase</fullName>
    </alternativeName>
    <alternativeName>
        <fullName evidence="10">G3P acyltransferase</fullName>
        <shortName evidence="10">GPAT</shortName>
        <ecNumber evidence="10">2.3.1.275</ecNumber>
    </alternativeName>
    <alternativeName>
        <fullName evidence="10">Lysophosphatidic acid synthase</fullName>
        <shortName evidence="10">LPA synthase</shortName>
    </alternativeName>
</protein>
<keyword evidence="4 10" id="KW-0812">Transmembrane</keyword>
<keyword evidence="5 10" id="KW-1133">Transmembrane helix</keyword>
<feature type="transmembrane region" description="Helical" evidence="10">
    <location>
        <begin position="55"/>
        <end position="74"/>
    </location>
</feature>
<dbReference type="HAMAP" id="MF_01043">
    <property type="entry name" value="PlsY"/>
    <property type="match status" value="1"/>
</dbReference>
<evidence type="ECO:0000256" key="7">
    <source>
        <dbReference type="ARBA" id="ARBA00023136"/>
    </source>
</evidence>
<proteinExistence type="inferred from homology"/>
<keyword evidence="12" id="KW-1185">Reference proteome</keyword>
<dbReference type="PANTHER" id="PTHR30309:SF0">
    <property type="entry name" value="GLYCEROL-3-PHOSPHATE ACYLTRANSFERASE-RELATED"/>
    <property type="match status" value="1"/>
</dbReference>
<keyword evidence="6 10" id="KW-0443">Lipid metabolism</keyword>
<organism evidence="11 12">
    <name type="scientific">Candidatus Pseudoramibacter fermentans</name>
    <dbReference type="NCBI Taxonomy" id="2594427"/>
    <lineage>
        <taxon>Bacteria</taxon>
        <taxon>Bacillati</taxon>
        <taxon>Bacillota</taxon>
        <taxon>Clostridia</taxon>
        <taxon>Eubacteriales</taxon>
        <taxon>Eubacteriaceae</taxon>
        <taxon>Pseudoramibacter</taxon>
    </lineage>
</organism>
<feature type="transmembrane region" description="Helical" evidence="10">
    <location>
        <begin position="6"/>
        <end position="26"/>
    </location>
</feature>
<keyword evidence="9 10" id="KW-1208">Phospholipid metabolism</keyword>
<dbReference type="PANTHER" id="PTHR30309">
    <property type="entry name" value="INNER MEMBRANE PROTEIN YGIH"/>
    <property type="match status" value="1"/>
</dbReference>
<dbReference type="EMBL" id="VOGB01000004">
    <property type="protein sequence ID" value="MQM72821.1"/>
    <property type="molecule type" value="Genomic_DNA"/>
</dbReference>
<dbReference type="GO" id="GO:0008654">
    <property type="term" value="P:phospholipid biosynthetic process"/>
    <property type="evidence" value="ECO:0007669"/>
    <property type="project" value="UniProtKB-UniRule"/>
</dbReference>
<evidence type="ECO:0000313" key="11">
    <source>
        <dbReference type="EMBL" id="MQM72821.1"/>
    </source>
</evidence>
<keyword evidence="3 10" id="KW-0808">Transferase</keyword>
<name>A0A6L5GRD3_9FIRM</name>
<evidence type="ECO:0000313" key="12">
    <source>
        <dbReference type="Proteomes" id="UP000473648"/>
    </source>
</evidence>
<dbReference type="GO" id="GO:0005886">
    <property type="term" value="C:plasma membrane"/>
    <property type="evidence" value="ECO:0007669"/>
    <property type="project" value="UniProtKB-SubCell"/>
</dbReference>
<dbReference type="UniPathway" id="UPA00085"/>
<sequence length="212" mass="23038">MNVMWGILLLIGCYFIGNLDFAYIVVKIVKHDDIRNYGSGNAGTTNVLRTMGLKYAALVLLLDALKGTLCIAIAKYLNLKIGLDPMWIAGAGIAVLCGHNWPALLKFRGGKGTATSIGLFLLYDWRIAVICIGIALIILAIFKMVSLASITGMTILPFVTLAFWGLTNPPALILTIFMAVSTDVQHRSNIKRIIAGTESKVGQHVEMKNSEK</sequence>
<dbReference type="InterPro" id="IPR003811">
    <property type="entry name" value="G3P_acylTferase_PlsY"/>
</dbReference>
<dbReference type="SMART" id="SM01207">
    <property type="entry name" value="G3P_acyltransf"/>
    <property type="match status" value="1"/>
</dbReference>
<dbReference type="GO" id="GO:0043772">
    <property type="term" value="F:acyl-phosphate glycerol-3-phosphate acyltransferase activity"/>
    <property type="evidence" value="ECO:0007669"/>
    <property type="project" value="UniProtKB-UniRule"/>
</dbReference>
<accession>A0A6L5GRD3</accession>
<feature type="transmembrane region" description="Helical" evidence="10">
    <location>
        <begin position="117"/>
        <end position="142"/>
    </location>
</feature>
<comment type="similarity">
    <text evidence="10">Belongs to the PlsY family.</text>
</comment>
<reference evidence="11" key="1">
    <citation type="journal article" date="2020" name="Appl. Environ. Microbiol.">
        <title>Medium-Chain Fatty Acid Synthesis by 'Candidatus Weimeria bifida' gen. nov., sp. nov., and 'Candidatus Pseudoramibacter fermentans' sp. nov.</title>
        <authorList>
            <person name="Scarborough M.J."/>
            <person name="Myers K.S."/>
            <person name="Donohue T.J."/>
            <person name="Noguera D.R."/>
        </authorList>
    </citation>
    <scope>NUCLEOTIDE SEQUENCE</scope>
    <source>
        <strain evidence="11">EUB1.1</strain>
    </source>
</reference>
<comment type="subcellular location">
    <subcellularLocation>
        <location evidence="10">Cell membrane</location>
        <topology evidence="10">Multi-pass membrane protein</topology>
    </subcellularLocation>
</comment>
<evidence type="ECO:0000256" key="6">
    <source>
        <dbReference type="ARBA" id="ARBA00023098"/>
    </source>
</evidence>
<dbReference type="EC" id="2.3.1.275" evidence="10"/>
<comment type="catalytic activity">
    <reaction evidence="10">
        <text>an acyl phosphate + sn-glycerol 3-phosphate = a 1-acyl-sn-glycero-3-phosphate + phosphate</text>
        <dbReference type="Rhea" id="RHEA:34075"/>
        <dbReference type="ChEBI" id="CHEBI:43474"/>
        <dbReference type="ChEBI" id="CHEBI:57597"/>
        <dbReference type="ChEBI" id="CHEBI:57970"/>
        <dbReference type="ChEBI" id="CHEBI:59918"/>
        <dbReference type="EC" id="2.3.1.275"/>
    </reaction>
</comment>
<evidence type="ECO:0000256" key="2">
    <source>
        <dbReference type="ARBA" id="ARBA00022516"/>
    </source>
</evidence>
<gene>
    <name evidence="10 11" type="primary">plsY</name>
    <name evidence="11" type="ORF">FRC53_05240</name>
</gene>
<keyword evidence="7 10" id="KW-0472">Membrane</keyword>
<comment type="caution">
    <text evidence="11">The sequence shown here is derived from an EMBL/GenBank/DDBJ whole genome shotgun (WGS) entry which is preliminary data.</text>
</comment>
<evidence type="ECO:0000256" key="4">
    <source>
        <dbReference type="ARBA" id="ARBA00022692"/>
    </source>
</evidence>
<keyword evidence="2 10" id="KW-0444">Lipid biosynthesis</keyword>
<keyword evidence="11" id="KW-0012">Acyltransferase</keyword>
<keyword evidence="8 10" id="KW-0594">Phospholipid biosynthesis</keyword>
<dbReference type="Pfam" id="PF02660">
    <property type="entry name" value="G3P_acyltransf"/>
    <property type="match status" value="1"/>
</dbReference>
<evidence type="ECO:0000256" key="5">
    <source>
        <dbReference type="ARBA" id="ARBA00022989"/>
    </source>
</evidence>
<keyword evidence="1 10" id="KW-1003">Cell membrane</keyword>
<feature type="transmembrane region" description="Helical" evidence="10">
    <location>
        <begin position="86"/>
        <end position="105"/>
    </location>
</feature>
<comment type="function">
    <text evidence="10">Catalyzes the transfer of an acyl group from acyl-phosphate (acyl-PO(4)) to glycerol-3-phosphate (G3P) to form lysophosphatidic acid (LPA). This enzyme utilizes acyl-phosphate as fatty acyl donor, but not acyl-CoA or acyl-ACP.</text>
</comment>
<evidence type="ECO:0000256" key="8">
    <source>
        <dbReference type="ARBA" id="ARBA00023209"/>
    </source>
</evidence>